<dbReference type="EMBL" id="UINC01144895">
    <property type="protein sequence ID" value="SVD34700.1"/>
    <property type="molecule type" value="Genomic_DNA"/>
</dbReference>
<dbReference type="Gene3D" id="3.50.30.10">
    <property type="entry name" value="Phosphohistidine domain"/>
    <property type="match status" value="1"/>
</dbReference>
<dbReference type="GO" id="GO:0035438">
    <property type="term" value="F:cyclic-di-GMP binding"/>
    <property type="evidence" value="ECO:0007669"/>
    <property type="project" value="InterPro"/>
</dbReference>
<dbReference type="Gene3D" id="2.40.10.220">
    <property type="entry name" value="predicted glycosyltransferase like domains"/>
    <property type="match status" value="1"/>
</dbReference>
<proteinExistence type="predicted"/>
<organism evidence="3">
    <name type="scientific">marine metagenome</name>
    <dbReference type="NCBI Taxonomy" id="408172"/>
    <lineage>
        <taxon>unclassified sequences</taxon>
        <taxon>metagenomes</taxon>
        <taxon>ecological metagenomes</taxon>
    </lineage>
</organism>
<gene>
    <name evidence="3" type="ORF">METZ01_LOCUS387554</name>
</gene>
<evidence type="ECO:0000259" key="2">
    <source>
        <dbReference type="Pfam" id="PF07238"/>
    </source>
</evidence>
<dbReference type="InterPro" id="IPR036637">
    <property type="entry name" value="Phosphohistidine_dom_sf"/>
</dbReference>
<dbReference type="AlphaFoldDB" id="A0A382UKH4"/>
<protein>
    <recommendedName>
        <fullName evidence="4">PEP-utilising enzyme mobile domain-containing protein</fullName>
    </recommendedName>
</protein>
<sequence>DSFKEGEILVARFTDPSWTPVFSRAAGLITEVGGHLSHAAILARELDVPAIVGVEGATSSIRTGDLVRMNQDGGIELVANYDGGDAAQPRLRASLRRQDEILEAMVVNISRNGATVSTDRNLVPGQDLKVVLDESETEIQAKVVSRRAPGRYSLRFDKPLGKKGLDDPLLS</sequence>
<evidence type="ECO:0000259" key="1">
    <source>
        <dbReference type="Pfam" id="PF00391"/>
    </source>
</evidence>
<feature type="domain" description="PEP-utilising enzyme mobile" evidence="1">
    <location>
        <begin position="3"/>
        <end position="71"/>
    </location>
</feature>
<feature type="non-terminal residue" evidence="3">
    <location>
        <position position="1"/>
    </location>
</feature>
<dbReference type="PANTHER" id="PTHR43615:SF1">
    <property type="entry name" value="PPDK_N DOMAIN-CONTAINING PROTEIN"/>
    <property type="match status" value="1"/>
</dbReference>
<feature type="domain" description="PilZ" evidence="2">
    <location>
        <begin position="90"/>
        <end position="158"/>
    </location>
</feature>
<reference evidence="3" key="1">
    <citation type="submission" date="2018-05" db="EMBL/GenBank/DDBJ databases">
        <authorList>
            <person name="Lanie J.A."/>
            <person name="Ng W.-L."/>
            <person name="Kazmierczak K.M."/>
            <person name="Andrzejewski T.M."/>
            <person name="Davidsen T.M."/>
            <person name="Wayne K.J."/>
            <person name="Tettelin H."/>
            <person name="Glass J.I."/>
            <person name="Rusch D."/>
            <person name="Podicherti R."/>
            <person name="Tsui H.-C.T."/>
            <person name="Winkler M.E."/>
        </authorList>
    </citation>
    <scope>NUCLEOTIDE SEQUENCE</scope>
</reference>
<evidence type="ECO:0000313" key="3">
    <source>
        <dbReference type="EMBL" id="SVD34700.1"/>
    </source>
</evidence>
<dbReference type="Pfam" id="PF00391">
    <property type="entry name" value="PEP-utilizers"/>
    <property type="match status" value="1"/>
</dbReference>
<evidence type="ECO:0008006" key="4">
    <source>
        <dbReference type="Google" id="ProtNLM"/>
    </source>
</evidence>
<name>A0A382UKH4_9ZZZZ</name>
<dbReference type="SUPFAM" id="SSF141371">
    <property type="entry name" value="PilZ domain-like"/>
    <property type="match status" value="1"/>
</dbReference>
<dbReference type="InterPro" id="IPR051549">
    <property type="entry name" value="PEP_Utilizing_Enz"/>
</dbReference>
<dbReference type="Pfam" id="PF07238">
    <property type="entry name" value="PilZ"/>
    <property type="match status" value="1"/>
</dbReference>
<dbReference type="InterPro" id="IPR009875">
    <property type="entry name" value="PilZ_domain"/>
</dbReference>
<dbReference type="PANTHER" id="PTHR43615">
    <property type="entry name" value="PHOSPHOENOLPYRUVATE SYNTHASE-RELATED"/>
    <property type="match status" value="1"/>
</dbReference>
<dbReference type="SUPFAM" id="SSF52009">
    <property type="entry name" value="Phosphohistidine domain"/>
    <property type="match status" value="1"/>
</dbReference>
<dbReference type="GO" id="GO:0016772">
    <property type="term" value="F:transferase activity, transferring phosphorus-containing groups"/>
    <property type="evidence" value="ECO:0007669"/>
    <property type="project" value="InterPro"/>
</dbReference>
<accession>A0A382UKH4</accession>
<dbReference type="InterPro" id="IPR008279">
    <property type="entry name" value="PEP-util_enz_mobile_dom"/>
</dbReference>